<gene>
    <name evidence="1" type="ORF">BG60_34130</name>
</gene>
<comment type="caution">
    <text evidence="1">The sequence shown here is derived from an EMBL/GenBank/DDBJ whole genome shotgun (WGS) entry which is preliminary data.</text>
</comment>
<name>A0A656QA02_9BURK</name>
<protein>
    <submittedName>
        <fullName evidence="1">Uncharacterized protein</fullName>
    </submittedName>
</protein>
<keyword evidence="2" id="KW-1185">Reference proteome</keyword>
<proteinExistence type="predicted"/>
<dbReference type="EMBL" id="JFHD01000069">
    <property type="protein sequence ID" value="KDR24763.1"/>
    <property type="molecule type" value="Genomic_DNA"/>
</dbReference>
<dbReference type="AlphaFoldDB" id="A0A656QA02"/>
<sequence>MVALPIEEVGRALHQWIDEARVFIPGAPAHRDIMCAVTTWLELHLARLPRPKPDAKRLREMIVHEQR</sequence>
<reference evidence="1 2" key="1">
    <citation type="submission" date="2014-03" db="EMBL/GenBank/DDBJ databases">
        <title>Draft Genome Sequences of Four Burkholderia Strains.</title>
        <authorList>
            <person name="Liu X.Y."/>
            <person name="Li C.X."/>
            <person name="Xu J.H."/>
        </authorList>
    </citation>
    <scope>NUCLEOTIDE SEQUENCE [LARGE SCALE GENOMIC DNA]</scope>
    <source>
        <strain evidence="1 2">OP-1</strain>
    </source>
</reference>
<accession>A0A656QA02</accession>
<dbReference type="Proteomes" id="UP000027451">
    <property type="component" value="Unassembled WGS sequence"/>
</dbReference>
<evidence type="ECO:0000313" key="1">
    <source>
        <dbReference type="EMBL" id="KDR24763.1"/>
    </source>
</evidence>
<organism evidence="1 2">
    <name type="scientific">Caballeronia zhejiangensis</name>
    <dbReference type="NCBI Taxonomy" id="871203"/>
    <lineage>
        <taxon>Bacteria</taxon>
        <taxon>Pseudomonadati</taxon>
        <taxon>Pseudomonadota</taxon>
        <taxon>Betaproteobacteria</taxon>
        <taxon>Burkholderiales</taxon>
        <taxon>Burkholderiaceae</taxon>
        <taxon>Caballeronia</taxon>
    </lineage>
</organism>
<evidence type="ECO:0000313" key="2">
    <source>
        <dbReference type="Proteomes" id="UP000027451"/>
    </source>
</evidence>